<dbReference type="PANTHER" id="PTHR43244:SF2">
    <property type="entry name" value="CONSERVED HYPOTHETICAL ALANINE AND PROLINE-RICH PROTEIN"/>
    <property type="match status" value="1"/>
</dbReference>
<organism evidence="2 3">
    <name type="scientific">Amycolatopsis nalaikhensis</name>
    <dbReference type="NCBI Taxonomy" id="715472"/>
    <lineage>
        <taxon>Bacteria</taxon>
        <taxon>Bacillati</taxon>
        <taxon>Actinomycetota</taxon>
        <taxon>Actinomycetes</taxon>
        <taxon>Pseudonocardiales</taxon>
        <taxon>Pseudonocardiaceae</taxon>
        <taxon>Amycolatopsis</taxon>
    </lineage>
</organism>
<keyword evidence="3" id="KW-1185">Reference proteome</keyword>
<accession>A0ABY8XJE2</accession>
<dbReference type="Pfam" id="PF00296">
    <property type="entry name" value="Bac_luciferase"/>
    <property type="match status" value="1"/>
</dbReference>
<dbReference type="InterPro" id="IPR011251">
    <property type="entry name" value="Luciferase-like_dom"/>
</dbReference>
<dbReference type="PANTHER" id="PTHR43244">
    <property type="match status" value="1"/>
</dbReference>
<feature type="domain" description="Luciferase-like" evidence="1">
    <location>
        <begin position="17"/>
        <end position="180"/>
    </location>
</feature>
<dbReference type="Proteomes" id="UP001227101">
    <property type="component" value="Chromosome"/>
</dbReference>
<evidence type="ECO:0000313" key="2">
    <source>
        <dbReference type="EMBL" id="WIV55760.1"/>
    </source>
</evidence>
<dbReference type="RefSeq" id="WP_285452821.1">
    <property type="nucleotide sequence ID" value="NZ_CP127173.1"/>
</dbReference>
<protein>
    <submittedName>
        <fullName evidence="2">LLM class flavin-dependent oxidoreductase</fullName>
    </submittedName>
</protein>
<proteinExistence type="predicted"/>
<dbReference type="Gene3D" id="3.20.20.30">
    <property type="entry name" value="Luciferase-like domain"/>
    <property type="match status" value="1"/>
</dbReference>
<gene>
    <name evidence="2" type="ORF">QP939_44295</name>
</gene>
<sequence length="242" mass="25049">MTDLGPVGVYLPISFTTTAPAGAQRDAARRLERAGYRTVWTNEVVGGKDALVQLAILLAATETLRFGTGIANIWAREPQVLHAAAAQLAEAYPGRLVLGIGAGYREQAAAAGRDYGSPLRTVRDYLSRMAATTSPPAPAAEYPRLLAANGPKMLALAAELADGAFPAGQPPEFTAAARATLGPGKLLVTGLTVATDDPEIPAKARAHLAAGADHVVLLPPHGDDFAAAVEELERLAPAFGTL</sequence>
<dbReference type="EMBL" id="CP127173">
    <property type="protein sequence ID" value="WIV55760.1"/>
    <property type="molecule type" value="Genomic_DNA"/>
</dbReference>
<reference evidence="2 3" key="1">
    <citation type="submission" date="2023-06" db="EMBL/GenBank/DDBJ databases">
        <authorList>
            <person name="Oyuntsetseg B."/>
            <person name="Kim S.B."/>
        </authorList>
    </citation>
    <scope>NUCLEOTIDE SEQUENCE [LARGE SCALE GENOMIC DNA]</scope>
    <source>
        <strain evidence="2 3">2-2</strain>
    </source>
</reference>
<dbReference type="InterPro" id="IPR050564">
    <property type="entry name" value="F420-G6PD/mer"/>
</dbReference>
<evidence type="ECO:0000259" key="1">
    <source>
        <dbReference type="Pfam" id="PF00296"/>
    </source>
</evidence>
<name>A0ABY8XJE2_9PSEU</name>
<dbReference type="SUPFAM" id="SSF51679">
    <property type="entry name" value="Bacterial luciferase-like"/>
    <property type="match status" value="1"/>
</dbReference>
<dbReference type="InterPro" id="IPR036661">
    <property type="entry name" value="Luciferase-like_sf"/>
</dbReference>
<evidence type="ECO:0000313" key="3">
    <source>
        <dbReference type="Proteomes" id="UP001227101"/>
    </source>
</evidence>